<gene>
    <name evidence="1" type="ORF">FHS11_003583</name>
</gene>
<organism evidence="1 2">
    <name type="scientific">Mucilaginibacter gotjawali</name>
    <dbReference type="NCBI Taxonomy" id="1550579"/>
    <lineage>
        <taxon>Bacteria</taxon>
        <taxon>Pseudomonadati</taxon>
        <taxon>Bacteroidota</taxon>
        <taxon>Sphingobacteriia</taxon>
        <taxon>Sphingobacteriales</taxon>
        <taxon>Sphingobacteriaceae</taxon>
        <taxon>Mucilaginibacter</taxon>
    </lineage>
</organism>
<protein>
    <recommendedName>
        <fullName evidence="3">Lipoprotein</fullName>
    </recommendedName>
</protein>
<dbReference type="RefSeq" id="WP_096355465.1">
    <property type="nucleotide sequence ID" value="NZ_AP017313.1"/>
</dbReference>
<keyword evidence="2" id="KW-1185">Reference proteome</keyword>
<dbReference type="AlphaFoldDB" id="A0A839SFS5"/>
<evidence type="ECO:0000313" key="1">
    <source>
        <dbReference type="EMBL" id="MBB3057155.1"/>
    </source>
</evidence>
<evidence type="ECO:0008006" key="3">
    <source>
        <dbReference type="Google" id="ProtNLM"/>
    </source>
</evidence>
<evidence type="ECO:0000313" key="2">
    <source>
        <dbReference type="Proteomes" id="UP000539265"/>
    </source>
</evidence>
<dbReference type="EMBL" id="JACHWX010000011">
    <property type="protein sequence ID" value="MBB3057155.1"/>
    <property type="molecule type" value="Genomic_DNA"/>
</dbReference>
<reference evidence="1" key="1">
    <citation type="submission" date="2020-08" db="EMBL/GenBank/DDBJ databases">
        <title>Genomic Encyclopedia of Type Strains, Phase III (KMG-III): the genomes of soil and plant-associated and newly described type strains.</title>
        <authorList>
            <person name="Whitman W."/>
        </authorList>
    </citation>
    <scope>NUCLEOTIDE SEQUENCE [LARGE SCALE GENOMIC DNA]</scope>
    <source>
        <strain evidence="1">CECT 8628</strain>
    </source>
</reference>
<name>A0A839SFS5_9SPHI</name>
<accession>A0A839SFS5</accession>
<proteinExistence type="predicted"/>
<dbReference type="PROSITE" id="PS51257">
    <property type="entry name" value="PROKAR_LIPOPROTEIN"/>
    <property type="match status" value="1"/>
</dbReference>
<sequence>MKKTVCLLFVFFLGCAGRPDSTAVRISLVNNNRSIRFKGLDPAIMGEVSRNASPAVWENLIPVYRMPADTDLKDYQPIQHGVYQVKDSVIVFTPDTPFVKGHTYFLRYFRFEGGTKPWDFIGGKKKLGSVPHQDLVVRD</sequence>
<dbReference type="OrthoDB" id="794736at2"/>
<comment type="caution">
    <text evidence="1">The sequence shown here is derived from an EMBL/GenBank/DDBJ whole genome shotgun (WGS) entry which is preliminary data.</text>
</comment>
<dbReference type="Proteomes" id="UP000539265">
    <property type="component" value="Unassembled WGS sequence"/>
</dbReference>